<name>A0A2M7U187_9BACT</name>
<dbReference type="UniPathway" id="UPA00035">
    <property type="reaction ID" value="UER00043"/>
</dbReference>
<evidence type="ECO:0000256" key="5">
    <source>
        <dbReference type="ARBA" id="ARBA00022793"/>
    </source>
</evidence>
<feature type="domain" description="Indole-3-glycerol phosphate synthase" evidence="9">
    <location>
        <begin position="4"/>
        <end position="250"/>
    </location>
</feature>
<comment type="pathway">
    <text evidence="2">Amino-acid biosynthesis; L-tryptophan biosynthesis; L-tryptophan from chorismate: step 4/5.</text>
</comment>
<dbReference type="CDD" id="cd00331">
    <property type="entry name" value="IGPS"/>
    <property type="match status" value="1"/>
</dbReference>
<dbReference type="InterPro" id="IPR045186">
    <property type="entry name" value="Indole-3-glycerol_P_synth"/>
</dbReference>
<dbReference type="InterPro" id="IPR013798">
    <property type="entry name" value="Indole-3-glycerol_P_synth_dom"/>
</dbReference>
<dbReference type="EMBL" id="PFOB01000016">
    <property type="protein sequence ID" value="PIZ63672.1"/>
    <property type="molecule type" value="Genomic_DNA"/>
</dbReference>
<evidence type="ECO:0000259" key="9">
    <source>
        <dbReference type="Pfam" id="PF00218"/>
    </source>
</evidence>
<dbReference type="PANTHER" id="PTHR22854">
    <property type="entry name" value="TRYPTOPHAN BIOSYNTHESIS PROTEIN"/>
    <property type="match status" value="1"/>
</dbReference>
<evidence type="ECO:0000256" key="1">
    <source>
        <dbReference type="ARBA" id="ARBA00001633"/>
    </source>
</evidence>
<evidence type="ECO:0000256" key="7">
    <source>
        <dbReference type="ARBA" id="ARBA00023141"/>
    </source>
</evidence>
<reference evidence="11" key="1">
    <citation type="submission" date="2017-09" db="EMBL/GenBank/DDBJ databases">
        <title>Depth-based differentiation of microbial function through sediment-hosted aquifers and enrichment of novel symbionts in the deep terrestrial subsurface.</title>
        <authorList>
            <person name="Probst A.J."/>
            <person name="Ladd B."/>
            <person name="Jarett J.K."/>
            <person name="Geller-Mcgrath D.E."/>
            <person name="Sieber C.M.K."/>
            <person name="Emerson J.B."/>
            <person name="Anantharaman K."/>
            <person name="Thomas B.C."/>
            <person name="Malmstrom R."/>
            <person name="Stieglmeier M."/>
            <person name="Klingl A."/>
            <person name="Woyke T."/>
            <person name="Ryan C.M."/>
            <person name="Banfield J.F."/>
        </authorList>
    </citation>
    <scope>NUCLEOTIDE SEQUENCE [LARGE SCALE GENOMIC DNA]</scope>
</reference>
<gene>
    <name evidence="10" type="ORF">COY16_01195</name>
</gene>
<dbReference type="InterPro" id="IPR011060">
    <property type="entry name" value="RibuloseP-bd_barrel"/>
</dbReference>
<evidence type="ECO:0000256" key="8">
    <source>
        <dbReference type="ARBA" id="ARBA00023239"/>
    </source>
</evidence>
<evidence type="ECO:0000256" key="4">
    <source>
        <dbReference type="ARBA" id="ARBA00022605"/>
    </source>
</evidence>
<evidence type="ECO:0000313" key="10">
    <source>
        <dbReference type="EMBL" id="PIZ63672.1"/>
    </source>
</evidence>
<comment type="caution">
    <text evidence="10">The sequence shown here is derived from an EMBL/GenBank/DDBJ whole genome shotgun (WGS) entry which is preliminary data.</text>
</comment>
<keyword evidence="6" id="KW-0822">Tryptophan biosynthesis</keyword>
<organism evidence="10 11">
    <name type="scientific">Candidatus Roizmanbacteria bacterium CG_4_10_14_0_2_um_filter_39_13</name>
    <dbReference type="NCBI Taxonomy" id="1974825"/>
    <lineage>
        <taxon>Bacteria</taxon>
        <taxon>Candidatus Roizmaniibacteriota</taxon>
    </lineage>
</organism>
<dbReference type="AlphaFoldDB" id="A0A2M7U187"/>
<dbReference type="EC" id="4.1.1.48" evidence="3"/>
<comment type="catalytic activity">
    <reaction evidence="1">
        <text>1-(2-carboxyphenylamino)-1-deoxy-D-ribulose 5-phosphate + H(+) = (1S,2R)-1-C-(indol-3-yl)glycerol 3-phosphate + CO2 + H2O</text>
        <dbReference type="Rhea" id="RHEA:23476"/>
        <dbReference type="ChEBI" id="CHEBI:15377"/>
        <dbReference type="ChEBI" id="CHEBI:15378"/>
        <dbReference type="ChEBI" id="CHEBI:16526"/>
        <dbReference type="ChEBI" id="CHEBI:58613"/>
        <dbReference type="ChEBI" id="CHEBI:58866"/>
        <dbReference type="EC" id="4.1.1.48"/>
    </reaction>
</comment>
<evidence type="ECO:0000313" key="11">
    <source>
        <dbReference type="Proteomes" id="UP000228503"/>
    </source>
</evidence>
<dbReference type="PANTHER" id="PTHR22854:SF2">
    <property type="entry name" value="INDOLE-3-GLYCEROL-PHOSPHATE SYNTHASE"/>
    <property type="match status" value="1"/>
</dbReference>
<evidence type="ECO:0000256" key="6">
    <source>
        <dbReference type="ARBA" id="ARBA00022822"/>
    </source>
</evidence>
<dbReference type="GO" id="GO:0004640">
    <property type="term" value="F:phosphoribosylanthranilate isomerase activity"/>
    <property type="evidence" value="ECO:0007669"/>
    <property type="project" value="TreeGrafter"/>
</dbReference>
<protein>
    <recommendedName>
        <fullName evidence="3">indole-3-glycerol-phosphate synthase</fullName>
        <ecNumber evidence="3">4.1.1.48</ecNumber>
    </recommendedName>
</protein>
<proteinExistence type="predicted"/>
<keyword evidence="7" id="KW-0057">Aromatic amino acid biosynthesis</keyword>
<dbReference type="InterPro" id="IPR013785">
    <property type="entry name" value="Aldolase_TIM"/>
</dbReference>
<evidence type="ECO:0000256" key="3">
    <source>
        <dbReference type="ARBA" id="ARBA00012362"/>
    </source>
</evidence>
<dbReference type="Proteomes" id="UP000228503">
    <property type="component" value="Unassembled WGS sequence"/>
</dbReference>
<dbReference type="GO" id="GO:0000162">
    <property type="term" value="P:L-tryptophan biosynthetic process"/>
    <property type="evidence" value="ECO:0007669"/>
    <property type="project" value="UniProtKB-UniPathway"/>
</dbReference>
<evidence type="ECO:0000256" key="2">
    <source>
        <dbReference type="ARBA" id="ARBA00004696"/>
    </source>
</evidence>
<sequence length="254" mass="27426">MSILEEIIKYKQKELDGLSTLSALLTSEVSNASVSFTDAITRSRVGIIAEIKKKSLSAGDLAGDQDLVTKAQSYGDAGADALSVVTEDKYFGGSVQLFQEIRNVTTLPMLMKDFIIHPSQVLQAEQSGADAILVIAALRKYFHPDLLSTLAASSITPVIEVATIDELSFPCVQRAEVIGVNARDLNTFQVNIDRACSIIKKISKNTTAIAFSGVNSRSDIKRYKGAGAVAVLVGEKLMRAKDVTSVIHELKYEN</sequence>
<keyword evidence="5" id="KW-0210">Decarboxylase</keyword>
<dbReference type="Pfam" id="PF00218">
    <property type="entry name" value="IGPS"/>
    <property type="match status" value="1"/>
</dbReference>
<keyword evidence="4" id="KW-0028">Amino-acid biosynthesis</keyword>
<dbReference type="SUPFAM" id="SSF51366">
    <property type="entry name" value="Ribulose-phoshate binding barrel"/>
    <property type="match status" value="1"/>
</dbReference>
<dbReference type="GO" id="GO:0004425">
    <property type="term" value="F:indole-3-glycerol-phosphate synthase activity"/>
    <property type="evidence" value="ECO:0007669"/>
    <property type="project" value="UniProtKB-EC"/>
</dbReference>
<accession>A0A2M7U187</accession>
<dbReference type="Gene3D" id="3.20.20.70">
    <property type="entry name" value="Aldolase class I"/>
    <property type="match status" value="1"/>
</dbReference>
<keyword evidence="8" id="KW-0456">Lyase</keyword>